<evidence type="ECO:0000259" key="7">
    <source>
        <dbReference type="SMART" id="SM00829"/>
    </source>
</evidence>
<evidence type="ECO:0000256" key="6">
    <source>
        <dbReference type="ARBA" id="ARBA00023027"/>
    </source>
</evidence>
<protein>
    <submittedName>
        <fullName evidence="8">Putative quinone oxidoreductase</fullName>
    </submittedName>
</protein>
<keyword evidence="3" id="KW-0479">Metal-binding</keyword>
<name>A0A2J5HMS0_9EURO</name>
<feature type="domain" description="Enoyl reductase (ER)" evidence="7">
    <location>
        <begin position="25"/>
        <end position="355"/>
    </location>
</feature>
<dbReference type="SUPFAM" id="SSF50129">
    <property type="entry name" value="GroES-like"/>
    <property type="match status" value="1"/>
</dbReference>
<comment type="similarity">
    <text evidence="2">Belongs to the zinc-containing alcohol dehydrogenase family.</text>
</comment>
<dbReference type="GO" id="GO:0005737">
    <property type="term" value="C:cytoplasm"/>
    <property type="evidence" value="ECO:0007669"/>
    <property type="project" value="TreeGrafter"/>
</dbReference>
<accession>A0A2J5HMS0</accession>
<dbReference type="GO" id="GO:0046872">
    <property type="term" value="F:metal ion binding"/>
    <property type="evidence" value="ECO:0007669"/>
    <property type="project" value="UniProtKB-KW"/>
</dbReference>
<dbReference type="InterPro" id="IPR011032">
    <property type="entry name" value="GroES-like_sf"/>
</dbReference>
<dbReference type="InterPro" id="IPR013149">
    <property type="entry name" value="ADH-like_C"/>
</dbReference>
<dbReference type="CDD" id="cd08297">
    <property type="entry name" value="CAD3"/>
    <property type="match status" value="1"/>
</dbReference>
<dbReference type="FunFam" id="3.40.50.720:FF:000039">
    <property type="entry name" value="Alcohol dehydrogenase AdhP"/>
    <property type="match status" value="1"/>
</dbReference>
<dbReference type="SMART" id="SM00829">
    <property type="entry name" value="PKS_ER"/>
    <property type="match status" value="1"/>
</dbReference>
<evidence type="ECO:0000256" key="2">
    <source>
        <dbReference type="ARBA" id="ARBA00008072"/>
    </source>
</evidence>
<dbReference type="SUPFAM" id="SSF51735">
    <property type="entry name" value="NAD(P)-binding Rossmann-fold domains"/>
    <property type="match status" value="1"/>
</dbReference>
<dbReference type="Proteomes" id="UP000235023">
    <property type="component" value="Unassembled WGS sequence"/>
</dbReference>
<keyword evidence="6" id="KW-0520">NAD</keyword>
<dbReference type="Pfam" id="PF08240">
    <property type="entry name" value="ADH_N"/>
    <property type="match status" value="1"/>
</dbReference>
<gene>
    <name evidence="8" type="ORF">BDW42DRAFT_174696</name>
</gene>
<dbReference type="PANTHER" id="PTHR42940:SF2">
    <property type="entry name" value="DEHYDROGENASE FAMILY OXIDOREDUCTASE, PUTATIVE (JCVI)-RELATED"/>
    <property type="match status" value="1"/>
</dbReference>
<dbReference type="OrthoDB" id="1879366at2759"/>
<dbReference type="Gene3D" id="3.90.180.10">
    <property type="entry name" value="Medium-chain alcohol dehydrogenases, catalytic domain"/>
    <property type="match status" value="1"/>
</dbReference>
<dbReference type="PANTHER" id="PTHR42940">
    <property type="entry name" value="ALCOHOL DEHYDROGENASE 1-RELATED"/>
    <property type="match status" value="1"/>
</dbReference>
<evidence type="ECO:0000256" key="4">
    <source>
        <dbReference type="ARBA" id="ARBA00022833"/>
    </source>
</evidence>
<evidence type="ECO:0000313" key="8">
    <source>
        <dbReference type="EMBL" id="PLN78502.1"/>
    </source>
</evidence>
<keyword evidence="9" id="KW-1185">Reference proteome</keyword>
<dbReference type="InterPro" id="IPR020843">
    <property type="entry name" value="ER"/>
</dbReference>
<organism evidence="8 9">
    <name type="scientific">Aspergillus taichungensis</name>
    <dbReference type="NCBI Taxonomy" id="482145"/>
    <lineage>
        <taxon>Eukaryota</taxon>
        <taxon>Fungi</taxon>
        <taxon>Dikarya</taxon>
        <taxon>Ascomycota</taxon>
        <taxon>Pezizomycotina</taxon>
        <taxon>Eurotiomycetes</taxon>
        <taxon>Eurotiomycetidae</taxon>
        <taxon>Eurotiales</taxon>
        <taxon>Aspergillaceae</taxon>
        <taxon>Aspergillus</taxon>
        <taxon>Aspergillus subgen. Circumdati</taxon>
    </lineage>
</organism>
<evidence type="ECO:0000256" key="1">
    <source>
        <dbReference type="ARBA" id="ARBA00001947"/>
    </source>
</evidence>
<proteinExistence type="inferred from homology"/>
<evidence type="ECO:0000256" key="5">
    <source>
        <dbReference type="ARBA" id="ARBA00023002"/>
    </source>
</evidence>
<dbReference type="GO" id="GO:0004022">
    <property type="term" value="F:alcohol dehydrogenase (NAD+) activity"/>
    <property type="evidence" value="ECO:0007669"/>
    <property type="project" value="TreeGrafter"/>
</dbReference>
<sequence length="359" mass="37876">MDFGEYDDMTTIPTTQQAALVENPGPTARIVHRDDVPVATPGPNEILVKLTCTGLCHSEIRAVLGWGPYNPIVAHEGIGTVVQTGPQVSPSMMHQRVGIKWLYSACGKCSVCARGFPNNCPHQWNTGRHVPGTLQQYVVADARYVSAIPDGLSDEIAAPLLCAGLSMAGALSKLDGEVQAGDWVVISGSGGGLGHIGVQIAARIRGFRVIAIDHGEAKRALSLQSGAEVFLDYKEDDLVRRVLEITGEGAHAILVVPGTEAAFQVAPSLVRNLASIVCVGLPPNQFNLPISATACAARGLVIKGACVGTDAQMDELLRQALAGKLTPLVEVLEFSETARVIEGLKTDTITGRVVVKIPQ</sequence>
<dbReference type="AlphaFoldDB" id="A0A2J5HMS0"/>
<keyword evidence="4" id="KW-0862">Zinc</keyword>
<dbReference type="Pfam" id="PF00107">
    <property type="entry name" value="ADH_zinc_N"/>
    <property type="match status" value="1"/>
</dbReference>
<dbReference type="EMBL" id="KZ559575">
    <property type="protein sequence ID" value="PLN78502.1"/>
    <property type="molecule type" value="Genomic_DNA"/>
</dbReference>
<comment type="cofactor">
    <cofactor evidence="1">
        <name>Zn(2+)</name>
        <dbReference type="ChEBI" id="CHEBI:29105"/>
    </cofactor>
</comment>
<evidence type="ECO:0000313" key="9">
    <source>
        <dbReference type="Proteomes" id="UP000235023"/>
    </source>
</evidence>
<dbReference type="InterPro" id="IPR036291">
    <property type="entry name" value="NAD(P)-bd_dom_sf"/>
</dbReference>
<dbReference type="InterPro" id="IPR013154">
    <property type="entry name" value="ADH-like_N"/>
</dbReference>
<keyword evidence="5" id="KW-0560">Oxidoreductase</keyword>
<evidence type="ECO:0000256" key="3">
    <source>
        <dbReference type="ARBA" id="ARBA00022723"/>
    </source>
</evidence>
<reference evidence="9" key="1">
    <citation type="submission" date="2017-12" db="EMBL/GenBank/DDBJ databases">
        <authorList>
            <consortium name="DOE Joint Genome Institute"/>
            <person name="Mondo S.J."/>
            <person name="Kjaerbolling I."/>
            <person name="Vesth T.C."/>
            <person name="Frisvad J.C."/>
            <person name="Nybo J.L."/>
            <person name="Theobald S."/>
            <person name="Kuo A."/>
            <person name="Bowyer P."/>
            <person name="Matsuda Y."/>
            <person name="Lyhne E.K."/>
            <person name="Kogle M.E."/>
            <person name="Clum A."/>
            <person name="Lipzen A."/>
            <person name="Salamov A."/>
            <person name="Ngan C.Y."/>
            <person name="Daum C."/>
            <person name="Chiniquy J."/>
            <person name="Barry K."/>
            <person name="LaButti K."/>
            <person name="Haridas S."/>
            <person name="Simmons B.A."/>
            <person name="Magnuson J.K."/>
            <person name="Mortensen U.H."/>
            <person name="Larsen T.O."/>
            <person name="Grigoriev I.V."/>
            <person name="Baker S.E."/>
            <person name="Andersen M.R."/>
            <person name="Nordberg H.P."/>
            <person name="Cantor M.N."/>
            <person name="Hua S.X."/>
        </authorList>
    </citation>
    <scope>NUCLEOTIDE SEQUENCE [LARGE SCALE GENOMIC DNA]</scope>
    <source>
        <strain evidence="9">IBT 19404</strain>
    </source>
</reference>
<dbReference type="Gene3D" id="3.40.50.720">
    <property type="entry name" value="NAD(P)-binding Rossmann-like Domain"/>
    <property type="match status" value="1"/>
</dbReference>